<dbReference type="InterPro" id="IPR038081">
    <property type="entry name" value="CalX-like_sf"/>
</dbReference>
<feature type="domain" description="Fibronectin type-III" evidence="2">
    <location>
        <begin position="36"/>
        <end position="131"/>
    </location>
</feature>
<dbReference type="InterPro" id="IPR003961">
    <property type="entry name" value="FN3_dom"/>
</dbReference>
<dbReference type="SMART" id="SM00060">
    <property type="entry name" value="FN3"/>
    <property type="match status" value="1"/>
</dbReference>
<dbReference type="SUPFAM" id="SSF49313">
    <property type="entry name" value="Cadherin-like"/>
    <property type="match status" value="1"/>
</dbReference>
<dbReference type="InterPro" id="IPR006644">
    <property type="entry name" value="Cadg"/>
</dbReference>
<accession>A0A6B0XYE8</accession>
<evidence type="ECO:0000256" key="1">
    <source>
        <dbReference type="SAM" id="MobiDB-lite"/>
    </source>
</evidence>
<dbReference type="InterPro" id="IPR015919">
    <property type="entry name" value="Cadherin-like_sf"/>
</dbReference>
<dbReference type="PROSITE" id="PS50853">
    <property type="entry name" value="FN3"/>
    <property type="match status" value="1"/>
</dbReference>
<organism evidence="3">
    <name type="scientific">Boseongicola sp. SB0664_bin_43</name>
    <dbReference type="NCBI Taxonomy" id="2604844"/>
    <lineage>
        <taxon>Bacteria</taxon>
        <taxon>Pseudomonadati</taxon>
        <taxon>Pseudomonadota</taxon>
        <taxon>Alphaproteobacteria</taxon>
        <taxon>Rhodobacterales</taxon>
        <taxon>Paracoccaceae</taxon>
        <taxon>Boseongicola</taxon>
    </lineage>
</organism>
<dbReference type="EMBL" id="VXRY01000059">
    <property type="protein sequence ID" value="MXY32777.1"/>
    <property type="molecule type" value="Genomic_DNA"/>
</dbReference>
<reference evidence="3" key="1">
    <citation type="submission" date="2019-09" db="EMBL/GenBank/DDBJ databases">
        <title>Characterisation of the sponge microbiome using genome-centric metagenomics.</title>
        <authorList>
            <person name="Engelberts J.P."/>
            <person name="Robbins S.J."/>
            <person name="De Goeij J.M."/>
            <person name="Aranda M."/>
            <person name="Bell S.C."/>
            <person name="Webster N.S."/>
        </authorList>
    </citation>
    <scope>NUCLEOTIDE SEQUENCE</scope>
    <source>
        <strain evidence="3">SB0664_bin_43</strain>
    </source>
</reference>
<protein>
    <recommendedName>
        <fullName evidence="2">Fibronectin type-III domain-containing protein</fullName>
    </recommendedName>
</protein>
<feature type="non-terminal residue" evidence="3">
    <location>
        <position position="848"/>
    </location>
</feature>
<evidence type="ECO:0000313" key="3">
    <source>
        <dbReference type="EMBL" id="MXY32777.1"/>
    </source>
</evidence>
<dbReference type="InterPro" id="IPR036116">
    <property type="entry name" value="FN3_sf"/>
</dbReference>
<name>A0A6B0XYE8_9RHOB</name>
<gene>
    <name evidence="3" type="ORF">F4Y60_01550</name>
</gene>
<dbReference type="SUPFAM" id="SSF49265">
    <property type="entry name" value="Fibronectin type III"/>
    <property type="match status" value="1"/>
</dbReference>
<dbReference type="InterPro" id="IPR013783">
    <property type="entry name" value="Ig-like_fold"/>
</dbReference>
<dbReference type="Gene3D" id="2.60.40.10">
    <property type="entry name" value="Immunoglobulins"/>
    <property type="match status" value="2"/>
</dbReference>
<proteinExistence type="predicted"/>
<feature type="region of interest" description="Disordered" evidence="1">
    <location>
        <begin position="116"/>
        <end position="135"/>
    </location>
</feature>
<dbReference type="Pfam" id="PF00041">
    <property type="entry name" value="fn3"/>
    <property type="match status" value="1"/>
</dbReference>
<dbReference type="GO" id="GO:0016020">
    <property type="term" value="C:membrane"/>
    <property type="evidence" value="ECO:0007669"/>
    <property type="project" value="InterPro"/>
</dbReference>
<sequence length="848" mass="84492">TKSSYSVTVKADDGNGGTDTVAVTITVSDVDEPPTAPGAPTVSATANSTTGLDVAWTAPANTGKPAIASYDLRYRAGSSGDWTNGPQDVATTSSALTGLTAGTSYEVQVRATNAEGDSGWSAAGTGTTSTPANRTPVVDNMIADQTATEGTAFSFAFPSNTFSDPDTGDTLTYTALQSDDSALPTWLTFTPATRTFSGTPAAADAGTLSIKVTASDGSLSAEDTFTLTVNALPVFTVSIAESVSEGADDIICSTLRSGTQPASLTVNYRVSQTGAFLAAGEAGDKSFSRGTGTIVNVDIALDDDSVDEPDGTVTCALRTGTGYNLGATSSDTIAIVDDDPTVVSLARTGTGPVTEGGTAEFTVTLGRALVAGETIDVPLSVSGTGVTTADWSLATKTGDGLNTGVTLSGATTATPQVRFSGAGAQTATLVLTAAADGVTEAGGETITVELGPDGTGTNGFDRTALSTNVGGGADPHGTNDEFDLTVNDPVVPVLAIALPSVEGVSRNMAGQQVYEETGGPGGLTLSFDVSLTPAPSAAQSVCVRVTETGGSRIASTDKGVRTVSVPTTGSTALSLTWTDTAADDADSTITVEAVAPSDTACSQTGYTVSATDGSDEALVVDDDPTTVELTGSDLSMFEGDASDTAVLTVTLGRQLVAGEVVVAPLVLASTTGARLPGSTDGGGDPDNDFTVSVSGTGVALTGADSANPTLTFTGHDTNTVQTATVTLAPVANRDDGDSADEAITARLASNSVLSASGTGTNVGGGAARHATNWQASLTMVDDEGGGIAFSTSEVRLLETGSATYTVVLDAEPTANVTMTITKAGTHTGAATVSPTSHTFTSGTNGTWD</sequence>
<dbReference type="SMART" id="SM00736">
    <property type="entry name" value="CADG"/>
    <property type="match status" value="1"/>
</dbReference>
<dbReference type="GO" id="GO:0005509">
    <property type="term" value="F:calcium ion binding"/>
    <property type="evidence" value="ECO:0007669"/>
    <property type="project" value="InterPro"/>
</dbReference>
<feature type="region of interest" description="Disordered" evidence="1">
    <location>
        <begin position="826"/>
        <end position="848"/>
    </location>
</feature>
<evidence type="ECO:0000259" key="2">
    <source>
        <dbReference type="PROSITE" id="PS50853"/>
    </source>
</evidence>
<feature type="compositionally biased region" description="Low complexity" evidence="1">
    <location>
        <begin position="118"/>
        <end position="132"/>
    </location>
</feature>
<comment type="caution">
    <text evidence="3">The sequence shown here is derived from an EMBL/GenBank/DDBJ whole genome shotgun (WGS) entry which is preliminary data.</text>
</comment>
<dbReference type="SUPFAM" id="SSF141072">
    <property type="entry name" value="CalX-like"/>
    <property type="match status" value="1"/>
</dbReference>
<dbReference type="Pfam" id="PF05345">
    <property type="entry name" value="He_PIG"/>
    <property type="match status" value="1"/>
</dbReference>
<dbReference type="CDD" id="cd00063">
    <property type="entry name" value="FN3"/>
    <property type="match status" value="1"/>
</dbReference>
<feature type="non-terminal residue" evidence="3">
    <location>
        <position position="1"/>
    </location>
</feature>
<dbReference type="AlphaFoldDB" id="A0A6B0XYE8"/>